<dbReference type="AlphaFoldDB" id="A0A3B1D1F8"/>
<dbReference type="InterPro" id="IPR020568">
    <property type="entry name" value="Ribosomal_Su5_D2-typ_SF"/>
</dbReference>
<dbReference type="SUPFAM" id="SSF54211">
    <property type="entry name" value="Ribosomal protein S5 domain 2-like"/>
    <property type="match status" value="1"/>
</dbReference>
<keyword evidence="4" id="KW-0378">Hydrolase</keyword>
<dbReference type="GO" id="GO:0006508">
    <property type="term" value="P:proteolysis"/>
    <property type="evidence" value="ECO:0007669"/>
    <property type="project" value="UniProtKB-KW"/>
</dbReference>
<dbReference type="Pfam" id="PF20437">
    <property type="entry name" value="LonC_helical"/>
    <property type="match status" value="1"/>
</dbReference>
<dbReference type="Pfam" id="PF20436">
    <property type="entry name" value="LonB_AAA-LID"/>
    <property type="match status" value="1"/>
</dbReference>
<dbReference type="EMBL" id="UOGD01000463">
    <property type="protein sequence ID" value="VAX29828.1"/>
    <property type="molecule type" value="Genomic_DNA"/>
</dbReference>
<proteinExistence type="predicted"/>
<feature type="domain" description="Lon proteolytic" evidence="3">
    <location>
        <begin position="576"/>
        <end position="771"/>
    </location>
</feature>
<dbReference type="Pfam" id="PF13654">
    <property type="entry name" value="AAA_32"/>
    <property type="match status" value="1"/>
</dbReference>
<dbReference type="InterPro" id="IPR046843">
    <property type="entry name" value="LonB_AAA-LID"/>
</dbReference>
<dbReference type="Gene3D" id="3.40.50.300">
    <property type="entry name" value="P-loop containing nucleotide triphosphate hydrolases"/>
    <property type="match status" value="2"/>
</dbReference>
<evidence type="ECO:0000313" key="4">
    <source>
        <dbReference type="EMBL" id="VAX29828.1"/>
    </source>
</evidence>
<sequence>MTYLRPAKHKELTPKDLKYSFDLKEYDFESTSVVKPIETIIGQERAIKALRLGVELRSQGYNIFITGISGTGKFTSIKRVLETLNPDCTPMSDYAYVNNFQDDDRPILLKFKAGKAAQFRRGMERCITLLKEHIPKAMDGEPFLSKKKNILTRFRKKQTKLFADFEKKLQMDGLTLGQVKEGEVARPEILIVIDNQPYFIQQLDELVQQKKLTKRKENSLVKKYLNYQDELQAIFKEGIKISNQIKDELNELEQGIAKKIVEATFEDLINKNKDKNARKYLHDVVEDIIQNVEIFKGQKLSQGSTDGEIEVDYFKNYEVNVILDNTNQKKCPVIIETSPTYQNLFGVIEKYNDGSGSWYSDFTRIKAGSLLRANGGYLILNASDTFTEPGVWRALKRTLYYGKLEIQDNSTLYPFTVSILKPEPIRINTKVILIGSEYIYSVLSAYEDDFNKIFKVKAEFDYEMKRTEKGTNEYVQVIKQLIKSENLMKFDSSAISKILEYAARYAGEKNKLTTRFSYILDLAREADFWARDVRSKIVNAYNVDQAFNSAKERHALYESKMSEMISDGTILIDTDGVRVGQVNGLAVYGDDKYSYGKPTRITAAVSLGNGSIINVERESGLGGSTYNKGVLIITGYLKEKFGRNIPLSFNASLVFEQGYGPIDGDSASMAEIAALLSTMGDVPIKQSFAITGSVNQKGDIQPIGGVNEKIEGYFDVCKSRGLNGKHGVIIPFQNVKDLMLKDEIIEAVKEKKFHIYPVSKVEEALELLTGVRAGKMLKNGRYQANTLFGCVDKCLRDMRQKVKPPAPKANPQTKTETKKKKK</sequence>
<dbReference type="InterPro" id="IPR008269">
    <property type="entry name" value="Lon_proteolytic"/>
</dbReference>
<dbReference type="GO" id="GO:0005524">
    <property type="term" value="F:ATP binding"/>
    <property type="evidence" value="ECO:0007669"/>
    <property type="project" value="InterPro"/>
</dbReference>
<gene>
    <name evidence="4" type="ORF">MNBD_IGNAVI01-2789</name>
</gene>
<dbReference type="InterPro" id="IPR027065">
    <property type="entry name" value="Lon_Prtase"/>
</dbReference>
<dbReference type="InterPro" id="IPR046844">
    <property type="entry name" value="Lon-like_helical"/>
</dbReference>
<evidence type="ECO:0000256" key="1">
    <source>
        <dbReference type="ARBA" id="ARBA00022670"/>
    </source>
</evidence>
<dbReference type="PANTHER" id="PTHR10046">
    <property type="entry name" value="ATP DEPENDENT LON PROTEASE FAMILY MEMBER"/>
    <property type="match status" value="1"/>
</dbReference>
<dbReference type="InterPro" id="IPR014721">
    <property type="entry name" value="Ribsml_uS5_D2-typ_fold_subgr"/>
</dbReference>
<reference evidence="4" key="1">
    <citation type="submission" date="2018-06" db="EMBL/GenBank/DDBJ databases">
        <authorList>
            <person name="Zhirakovskaya E."/>
        </authorList>
    </citation>
    <scope>NUCLEOTIDE SEQUENCE</scope>
</reference>
<protein>
    <submittedName>
        <fullName evidence="4">ATP-dependent protease La Type II</fullName>
        <ecNumber evidence="4">3.4.21.53</ecNumber>
    </submittedName>
</protein>
<evidence type="ECO:0000259" key="3">
    <source>
        <dbReference type="PROSITE" id="PS51786"/>
    </source>
</evidence>
<dbReference type="GO" id="GO:0030163">
    <property type="term" value="P:protein catabolic process"/>
    <property type="evidence" value="ECO:0007669"/>
    <property type="project" value="InterPro"/>
</dbReference>
<dbReference type="Gene3D" id="3.30.230.10">
    <property type="match status" value="1"/>
</dbReference>
<dbReference type="EC" id="3.4.21.53" evidence="4"/>
<feature type="region of interest" description="Disordered" evidence="2">
    <location>
        <begin position="800"/>
        <end position="822"/>
    </location>
</feature>
<name>A0A3B1D1F8_9ZZZZ</name>
<dbReference type="PROSITE" id="PS51786">
    <property type="entry name" value="LON_PROTEOLYTIC"/>
    <property type="match status" value="1"/>
</dbReference>
<dbReference type="GO" id="GO:0004176">
    <property type="term" value="F:ATP-dependent peptidase activity"/>
    <property type="evidence" value="ECO:0007669"/>
    <property type="project" value="InterPro"/>
</dbReference>
<accession>A0A3B1D1F8</accession>
<dbReference type="Pfam" id="PF05362">
    <property type="entry name" value="Lon_C"/>
    <property type="match status" value="1"/>
</dbReference>
<dbReference type="InterPro" id="IPR041699">
    <property type="entry name" value="AAA_32"/>
</dbReference>
<dbReference type="InterPro" id="IPR027417">
    <property type="entry name" value="P-loop_NTPase"/>
</dbReference>
<dbReference type="GO" id="GO:0004252">
    <property type="term" value="F:serine-type endopeptidase activity"/>
    <property type="evidence" value="ECO:0007669"/>
    <property type="project" value="UniProtKB-EC"/>
</dbReference>
<dbReference type="SUPFAM" id="SSF52540">
    <property type="entry name" value="P-loop containing nucleoside triphosphate hydrolases"/>
    <property type="match status" value="2"/>
</dbReference>
<evidence type="ECO:0000256" key="2">
    <source>
        <dbReference type="SAM" id="MobiDB-lite"/>
    </source>
</evidence>
<organism evidence="4">
    <name type="scientific">hydrothermal vent metagenome</name>
    <dbReference type="NCBI Taxonomy" id="652676"/>
    <lineage>
        <taxon>unclassified sequences</taxon>
        <taxon>metagenomes</taxon>
        <taxon>ecological metagenomes</taxon>
    </lineage>
</organism>
<dbReference type="Gene3D" id="1.10.8.60">
    <property type="match status" value="1"/>
</dbReference>
<dbReference type="PRINTS" id="PR00830">
    <property type="entry name" value="ENDOLAPTASE"/>
</dbReference>
<keyword evidence="1 4" id="KW-0645">Protease</keyword>